<dbReference type="GO" id="GO:0006707">
    <property type="term" value="P:cholesterol catabolic process"/>
    <property type="evidence" value="ECO:0007669"/>
    <property type="project" value="TreeGrafter"/>
</dbReference>
<organism evidence="9 10">
    <name type="scientific">Mangrovimicrobium sediminis</name>
    <dbReference type="NCBI Taxonomy" id="2562682"/>
    <lineage>
        <taxon>Bacteria</taxon>
        <taxon>Pseudomonadati</taxon>
        <taxon>Pseudomonadota</taxon>
        <taxon>Gammaproteobacteria</taxon>
        <taxon>Cellvibrionales</taxon>
        <taxon>Halieaceae</taxon>
        <taxon>Mangrovimicrobium</taxon>
    </lineage>
</organism>
<gene>
    <name evidence="9" type="ORF">E4634_18960</name>
</gene>
<keyword evidence="2 7" id="KW-0349">Heme</keyword>
<protein>
    <submittedName>
        <fullName evidence="9">Cytochrome P450</fullName>
    </submittedName>
</protein>
<keyword evidence="10" id="KW-1185">Reference proteome</keyword>
<dbReference type="PRINTS" id="PR00385">
    <property type="entry name" value="P450"/>
</dbReference>
<dbReference type="GO" id="GO:0008395">
    <property type="term" value="F:steroid hydroxylase activity"/>
    <property type="evidence" value="ECO:0007669"/>
    <property type="project" value="TreeGrafter"/>
</dbReference>
<dbReference type="SUPFAM" id="SSF48264">
    <property type="entry name" value="Cytochrome P450"/>
    <property type="match status" value="1"/>
</dbReference>
<dbReference type="InterPro" id="IPR017972">
    <property type="entry name" value="Cyt_P450_CS"/>
</dbReference>
<proteinExistence type="inferred from homology"/>
<dbReference type="InterPro" id="IPR002397">
    <property type="entry name" value="Cyt_P450_B"/>
</dbReference>
<accession>A0A4Z0LVD1</accession>
<dbReference type="PANTHER" id="PTHR46696">
    <property type="entry name" value="P450, PUTATIVE (EUROFUNG)-RELATED"/>
    <property type="match status" value="1"/>
</dbReference>
<evidence type="ECO:0000256" key="3">
    <source>
        <dbReference type="ARBA" id="ARBA00022723"/>
    </source>
</evidence>
<evidence type="ECO:0000256" key="2">
    <source>
        <dbReference type="ARBA" id="ARBA00022617"/>
    </source>
</evidence>
<keyword evidence="3 7" id="KW-0479">Metal-binding</keyword>
<dbReference type="EMBL" id="SRLE01000014">
    <property type="protein sequence ID" value="TGD71353.1"/>
    <property type="molecule type" value="Genomic_DNA"/>
</dbReference>
<keyword evidence="5 7" id="KW-0408">Iron</keyword>
<keyword evidence="6 7" id="KW-0503">Monooxygenase</keyword>
<dbReference type="GO" id="GO:0005506">
    <property type="term" value="F:iron ion binding"/>
    <property type="evidence" value="ECO:0007669"/>
    <property type="project" value="InterPro"/>
</dbReference>
<keyword evidence="4 7" id="KW-0560">Oxidoreductase</keyword>
<dbReference type="InterPro" id="IPR036396">
    <property type="entry name" value="Cyt_P450_sf"/>
</dbReference>
<dbReference type="RefSeq" id="WP_135446245.1">
    <property type="nucleotide sequence ID" value="NZ_SRLE01000014.1"/>
</dbReference>
<feature type="region of interest" description="Disordered" evidence="8">
    <location>
        <begin position="1"/>
        <end position="27"/>
    </location>
</feature>
<evidence type="ECO:0000313" key="10">
    <source>
        <dbReference type="Proteomes" id="UP000298050"/>
    </source>
</evidence>
<name>A0A4Z0LVD1_9GAMM</name>
<evidence type="ECO:0000256" key="7">
    <source>
        <dbReference type="RuleBase" id="RU000461"/>
    </source>
</evidence>
<dbReference type="PRINTS" id="PR00359">
    <property type="entry name" value="BP450"/>
</dbReference>
<dbReference type="Gene3D" id="1.10.630.10">
    <property type="entry name" value="Cytochrome P450"/>
    <property type="match status" value="1"/>
</dbReference>
<evidence type="ECO:0000256" key="4">
    <source>
        <dbReference type="ARBA" id="ARBA00023002"/>
    </source>
</evidence>
<dbReference type="Pfam" id="PF00067">
    <property type="entry name" value="p450"/>
    <property type="match status" value="1"/>
</dbReference>
<dbReference type="OrthoDB" id="7052847at2"/>
<dbReference type="InterPro" id="IPR001128">
    <property type="entry name" value="Cyt_P450"/>
</dbReference>
<comment type="caution">
    <text evidence="9">The sequence shown here is derived from an EMBL/GenBank/DDBJ whole genome shotgun (WGS) entry which is preliminary data.</text>
</comment>
<evidence type="ECO:0000256" key="6">
    <source>
        <dbReference type="ARBA" id="ARBA00023033"/>
    </source>
</evidence>
<dbReference type="PANTHER" id="PTHR46696:SF4">
    <property type="entry name" value="BIOTIN BIOSYNTHESIS CYTOCHROME P450"/>
    <property type="match status" value="1"/>
</dbReference>
<dbReference type="FunFam" id="1.10.630.10:FF:000018">
    <property type="entry name" value="Cytochrome P450 monooxygenase"/>
    <property type="match status" value="1"/>
</dbReference>
<sequence length="435" mass="49202">MSTNNESARLDSCPVAGHEPSLASASLKDPELRAHPNEFYWTMRHRDPVHFDEGIGMWLVSRFEDLQAVFADPVVFSVEAGFKDSYAKGFFDEFKAILEAEGGGFFPDAIMTDPPEHTRVRKLMEQAFTAHRVKQLEPEITDVVSGLIDRFADQGHADGVSDFAVPMTIEIICAQLGIREFDPEKIQRWSLAVTAQISQMQDREAMVRNAKDICDLQNFLIAEIRKRQQTPQDDLLSDLIHARAEDEAENTLTFEEVVSLARALMIAGNETTATALGNLLYFLATRPEMQRELYEHIDDDRYTTRFVEELLRLEPPVRGLARTTTREVELGGVTLPAGAHMLLLYASANDDETVFECPRKFDMARKNIGRQMAFGGGVHRCVGLSLARMEVKVAAREFVRRLKDIRLDMPVEDVRYLPTVATRSIEHLPLTFSKR</sequence>
<evidence type="ECO:0000256" key="1">
    <source>
        <dbReference type="ARBA" id="ARBA00010617"/>
    </source>
</evidence>
<reference evidence="9 10" key="1">
    <citation type="submission" date="2019-04" db="EMBL/GenBank/DDBJ databases">
        <title>Taxonomy of novel Haliea sp. from mangrove soil of West Coast of India.</title>
        <authorList>
            <person name="Verma A."/>
            <person name="Kumar P."/>
            <person name="Krishnamurthi S."/>
        </authorList>
    </citation>
    <scope>NUCLEOTIDE SEQUENCE [LARGE SCALE GENOMIC DNA]</scope>
    <source>
        <strain evidence="9 10">SAOS-164</strain>
    </source>
</reference>
<evidence type="ECO:0000256" key="5">
    <source>
        <dbReference type="ARBA" id="ARBA00023004"/>
    </source>
</evidence>
<comment type="similarity">
    <text evidence="1 7">Belongs to the cytochrome P450 family.</text>
</comment>
<dbReference type="AlphaFoldDB" id="A0A4Z0LVD1"/>
<dbReference type="Proteomes" id="UP000298050">
    <property type="component" value="Unassembled WGS sequence"/>
</dbReference>
<dbReference type="GO" id="GO:0020037">
    <property type="term" value="F:heme binding"/>
    <property type="evidence" value="ECO:0007669"/>
    <property type="project" value="InterPro"/>
</dbReference>
<dbReference type="PROSITE" id="PS00086">
    <property type="entry name" value="CYTOCHROME_P450"/>
    <property type="match status" value="1"/>
</dbReference>
<evidence type="ECO:0000313" key="9">
    <source>
        <dbReference type="EMBL" id="TGD71353.1"/>
    </source>
</evidence>
<dbReference type="GO" id="GO:0036199">
    <property type="term" value="F:cholest-4-en-3-one 26-monooxygenase activity"/>
    <property type="evidence" value="ECO:0007669"/>
    <property type="project" value="TreeGrafter"/>
</dbReference>
<evidence type="ECO:0000256" key="8">
    <source>
        <dbReference type="SAM" id="MobiDB-lite"/>
    </source>
</evidence>